<dbReference type="NCBIfam" id="TIGR01728">
    <property type="entry name" value="SsuA_fam"/>
    <property type="match status" value="1"/>
</dbReference>
<keyword evidence="3" id="KW-0813">Transport</keyword>
<dbReference type="GO" id="GO:0042626">
    <property type="term" value="F:ATPase-coupled transmembrane transporter activity"/>
    <property type="evidence" value="ECO:0007669"/>
    <property type="project" value="InterPro"/>
</dbReference>
<evidence type="ECO:0000313" key="11">
    <source>
        <dbReference type="Proteomes" id="UP000216107"/>
    </source>
</evidence>
<dbReference type="Gene3D" id="3.40.190.10">
    <property type="entry name" value="Periplasmic binding protein-like II"/>
    <property type="match status" value="2"/>
</dbReference>
<evidence type="ECO:0000259" key="8">
    <source>
        <dbReference type="Pfam" id="PF09084"/>
    </source>
</evidence>
<evidence type="ECO:0000256" key="3">
    <source>
        <dbReference type="ARBA" id="ARBA00022448"/>
    </source>
</evidence>
<dbReference type="AlphaFoldDB" id="A0A272ESA4"/>
<dbReference type="GO" id="GO:0042597">
    <property type="term" value="C:periplasmic space"/>
    <property type="evidence" value="ECO:0007669"/>
    <property type="project" value="UniProtKB-SubCell"/>
</dbReference>
<comment type="function">
    <text evidence="5">Part of a binding-protein-dependent transport system for aliphatic sulfonates. Putative binding protein.</text>
</comment>
<sequence>MKNFRSFVFAALALGGLSLAAQGAEPLKEVRVGFTKIVPETLVAKEKGWIEEALAPQGISVKWVESLGSNKTIEFLRGKSLDIGPSSAASAFLARANGTPIKYVYWTSRNDTGSPILVRKDATYRSVTDLKGKKIAATPGTGPYISLIAALDKHGLSEKDVEIVSLQHPQGRLVLVTGKVEAWAGLDPDWAIAEVQSGARVLFADPDLAGGGGIDVREEFLANYPDVVKAVLAGFDRARRFSLQNEADSVKVFAEQSKIELAAAQRAFERSRLEHPELLPKDAKTLAAWGEFYRKNGSIPANTDVAAVVKATLDPGVFTPAR</sequence>
<reference evidence="9 12" key="1">
    <citation type="submission" date="2016-08" db="EMBL/GenBank/DDBJ databases">
        <title>Candidatus Dactylopiibacterium carminicum genome sequence.</title>
        <authorList>
            <person name="Ramirez-Puebla S.T."/>
            <person name="Ormeno-Orrillo E."/>
            <person name="Vera-Ponce De Leon A."/>
            <person name="Luis L."/>
            <person name="Sanchez-Flores A."/>
            <person name="Monica R."/>
            <person name="Martinez-Romero E."/>
        </authorList>
    </citation>
    <scope>NUCLEOTIDE SEQUENCE [LARGE SCALE GENOMIC DNA]</scope>
    <source>
        <strain evidence="9">END1</strain>
    </source>
</reference>
<evidence type="ECO:0000313" key="12">
    <source>
        <dbReference type="Proteomes" id="UP000623509"/>
    </source>
</evidence>
<gene>
    <name evidence="9" type="ORF">BGI27_00750</name>
    <name evidence="10" type="ORF">CGU29_09340</name>
</gene>
<dbReference type="PANTHER" id="PTHR30024">
    <property type="entry name" value="ALIPHATIC SULFONATES-BINDING PROTEIN-RELATED"/>
    <property type="match status" value="1"/>
</dbReference>
<evidence type="ECO:0000313" key="10">
    <source>
        <dbReference type="EMBL" id="PAS92978.1"/>
    </source>
</evidence>
<feature type="signal peptide" evidence="7">
    <location>
        <begin position="1"/>
        <end position="23"/>
    </location>
</feature>
<feature type="domain" description="SsuA/THI5-like" evidence="8">
    <location>
        <begin position="42"/>
        <end position="245"/>
    </location>
</feature>
<dbReference type="FunFam" id="3.40.190.10:FF:000050">
    <property type="entry name" value="Sulfonate ABC transporter substrate-binding protein"/>
    <property type="match status" value="1"/>
</dbReference>
<evidence type="ECO:0000256" key="6">
    <source>
        <dbReference type="ARBA" id="ARBA00070228"/>
    </source>
</evidence>
<dbReference type="OrthoDB" id="286202at2"/>
<comment type="subcellular location">
    <subcellularLocation>
        <location evidence="1">Periplasm</location>
    </subcellularLocation>
</comment>
<accession>A0A272ESA4</accession>
<keyword evidence="4 7" id="KW-0732">Signal</keyword>
<organism evidence="10 11">
    <name type="scientific">Candidatus Dactylopiibacterium carminicum</name>
    <dbReference type="NCBI Taxonomy" id="857335"/>
    <lineage>
        <taxon>Bacteria</taxon>
        <taxon>Pseudomonadati</taxon>
        <taxon>Pseudomonadota</taxon>
        <taxon>Betaproteobacteria</taxon>
        <taxon>Rhodocyclales</taxon>
        <taxon>Rhodocyclaceae</taxon>
        <taxon>Candidatus Dactylopiibacterium</taxon>
    </lineage>
</organism>
<dbReference type="SUPFAM" id="SSF53850">
    <property type="entry name" value="Periplasmic binding protein-like II"/>
    <property type="match status" value="1"/>
</dbReference>
<evidence type="ECO:0000256" key="7">
    <source>
        <dbReference type="SAM" id="SignalP"/>
    </source>
</evidence>
<dbReference type="InterPro" id="IPR015168">
    <property type="entry name" value="SsuA/THI5"/>
</dbReference>
<evidence type="ECO:0000256" key="2">
    <source>
        <dbReference type="ARBA" id="ARBA00010742"/>
    </source>
</evidence>
<evidence type="ECO:0000313" key="9">
    <source>
        <dbReference type="EMBL" id="KAF7600675.1"/>
    </source>
</evidence>
<dbReference type="Pfam" id="PF09084">
    <property type="entry name" value="NMT1"/>
    <property type="match status" value="1"/>
</dbReference>
<dbReference type="EMBL" id="MDUX01000002">
    <property type="protein sequence ID" value="KAF7600675.1"/>
    <property type="molecule type" value="Genomic_DNA"/>
</dbReference>
<dbReference type="Proteomes" id="UP000623509">
    <property type="component" value="Unassembled WGS sequence"/>
</dbReference>
<name>A0A272ESA4_9RHOO</name>
<feature type="chain" id="PRO_5012176516" description="Putative aliphatic sulfonates-binding protein" evidence="7">
    <location>
        <begin position="24"/>
        <end position="322"/>
    </location>
</feature>
<proteinExistence type="inferred from homology"/>
<dbReference type="GO" id="GO:0016020">
    <property type="term" value="C:membrane"/>
    <property type="evidence" value="ECO:0007669"/>
    <property type="project" value="InterPro"/>
</dbReference>
<comment type="caution">
    <text evidence="10">The sequence shown here is derived from an EMBL/GenBank/DDBJ whole genome shotgun (WGS) entry which is preliminary data.</text>
</comment>
<reference evidence="10 11" key="2">
    <citation type="submission" date="2017-07" db="EMBL/GenBank/DDBJ databases">
        <title>Candidatus Dactylopiibacterium carminicum, a nitrogen-fixing symbiont of the cochineal insect Dactylopius coccus and Dactylopius opuntiae (Hemiptera: Coccoidea: Dactylopiidae).</title>
        <authorList>
            <person name="Vera A."/>
        </authorList>
    </citation>
    <scope>NUCLEOTIDE SEQUENCE [LARGE SCALE GENOMIC DNA]</scope>
    <source>
        <strain evidence="10 11">NFDCM</strain>
    </source>
</reference>
<dbReference type="RefSeq" id="WP_095523023.1">
    <property type="nucleotide sequence ID" value="NZ_MDUX01000002.1"/>
</dbReference>
<evidence type="ECO:0000256" key="4">
    <source>
        <dbReference type="ARBA" id="ARBA00022729"/>
    </source>
</evidence>
<dbReference type="PANTHER" id="PTHR30024:SF21">
    <property type="entry name" value="ABC TRANSPORTER SUBSTRATE-BINDING PROTEIN"/>
    <property type="match status" value="1"/>
</dbReference>
<dbReference type="Proteomes" id="UP000216107">
    <property type="component" value="Unassembled WGS sequence"/>
</dbReference>
<evidence type="ECO:0000256" key="1">
    <source>
        <dbReference type="ARBA" id="ARBA00004418"/>
    </source>
</evidence>
<comment type="similarity">
    <text evidence="2">Belongs to the bacterial solute-binding protein SsuA/TauA family.</text>
</comment>
<dbReference type="InterPro" id="IPR010067">
    <property type="entry name" value="ABC_SsuA_sub-bd"/>
</dbReference>
<evidence type="ECO:0000256" key="5">
    <source>
        <dbReference type="ARBA" id="ARBA00055538"/>
    </source>
</evidence>
<protein>
    <recommendedName>
        <fullName evidence="6">Putative aliphatic sulfonates-binding protein</fullName>
    </recommendedName>
</protein>
<dbReference type="EMBL" id="NMRN01000025">
    <property type="protein sequence ID" value="PAS92978.1"/>
    <property type="molecule type" value="Genomic_DNA"/>
</dbReference>
<keyword evidence="12" id="KW-1185">Reference proteome</keyword>